<reference evidence="2" key="1">
    <citation type="submission" date="2020-11" db="EMBL/GenBank/DDBJ databases">
        <authorList>
            <consortium name="DOE Joint Genome Institute"/>
            <person name="Ahrendt S."/>
            <person name="Riley R."/>
            <person name="Andreopoulos W."/>
            <person name="LaButti K."/>
            <person name="Pangilinan J."/>
            <person name="Ruiz-duenas F.J."/>
            <person name="Barrasa J.M."/>
            <person name="Sanchez-Garcia M."/>
            <person name="Camarero S."/>
            <person name="Miyauchi S."/>
            <person name="Serrano A."/>
            <person name="Linde D."/>
            <person name="Babiker R."/>
            <person name="Drula E."/>
            <person name="Ayuso-Fernandez I."/>
            <person name="Pacheco R."/>
            <person name="Padilla G."/>
            <person name="Ferreira P."/>
            <person name="Barriuso J."/>
            <person name="Kellner H."/>
            <person name="Castanera R."/>
            <person name="Alfaro M."/>
            <person name="Ramirez L."/>
            <person name="Pisabarro A.G."/>
            <person name="Kuo A."/>
            <person name="Tritt A."/>
            <person name="Lipzen A."/>
            <person name="He G."/>
            <person name="Yan M."/>
            <person name="Ng V."/>
            <person name="Cullen D."/>
            <person name="Martin F."/>
            <person name="Rosso M.-N."/>
            <person name="Henrissat B."/>
            <person name="Hibbett D."/>
            <person name="Martinez A.T."/>
            <person name="Grigoriev I.V."/>
        </authorList>
    </citation>
    <scope>NUCLEOTIDE SEQUENCE</scope>
    <source>
        <strain evidence="2">AH 44721</strain>
    </source>
</reference>
<evidence type="ECO:0000256" key="1">
    <source>
        <dbReference type="SAM" id="MobiDB-lite"/>
    </source>
</evidence>
<dbReference type="AlphaFoldDB" id="A0A9P5N968"/>
<dbReference type="EMBL" id="JADNYJ010000231">
    <property type="protein sequence ID" value="KAF8873672.1"/>
    <property type="molecule type" value="Genomic_DNA"/>
</dbReference>
<comment type="caution">
    <text evidence="2">The sequence shown here is derived from an EMBL/GenBank/DDBJ whole genome shotgun (WGS) entry which is preliminary data.</text>
</comment>
<feature type="compositionally biased region" description="Basic and acidic residues" evidence="1">
    <location>
        <begin position="89"/>
        <end position="101"/>
    </location>
</feature>
<name>A0A9P5N968_GYMJU</name>
<keyword evidence="3" id="KW-1185">Reference proteome</keyword>
<feature type="region of interest" description="Disordered" evidence="1">
    <location>
        <begin position="89"/>
        <end position="108"/>
    </location>
</feature>
<evidence type="ECO:0000313" key="3">
    <source>
        <dbReference type="Proteomes" id="UP000724874"/>
    </source>
</evidence>
<sequence length="148" mass="16658">MNQLLGGRMTMIERRDIVTKTTGNSDLGKEKSRVLKKYHFLPDFLSYYRILEISRSNSKGQGQLKNVHATAGQSLQAKKWNRTRIVGRGNEHTSKEEHGHSQADVGKATSMVSKRLRRVDIASKHIGFAIPVRVDAEISTNRVNTRGT</sequence>
<organism evidence="2 3">
    <name type="scientific">Gymnopilus junonius</name>
    <name type="common">Spectacular rustgill mushroom</name>
    <name type="synonym">Gymnopilus spectabilis subsp. junonius</name>
    <dbReference type="NCBI Taxonomy" id="109634"/>
    <lineage>
        <taxon>Eukaryota</taxon>
        <taxon>Fungi</taxon>
        <taxon>Dikarya</taxon>
        <taxon>Basidiomycota</taxon>
        <taxon>Agaricomycotina</taxon>
        <taxon>Agaricomycetes</taxon>
        <taxon>Agaricomycetidae</taxon>
        <taxon>Agaricales</taxon>
        <taxon>Agaricineae</taxon>
        <taxon>Hymenogastraceae</taxon>
        <taxon>Gymnopilus</taxon>
    </lineage>
</organism>
<gene>
    <name evidence="2" type="ORF">CPB84DRAFT_1829525</name>
</gene>
<accession>A0A9P5N968</accession>
<evidence type="ECO:0000313" key="2">
    <source>
        <dbReference type="EMBL" id="KAF8873672.1"/>
    </source>
</evidence>
<proteinExistence type="predicted"/>
<protein>
    <submittedName>
        <fullName evidence="2">Uncharacterized protein</fullName>
    </submittedName>
</protein>
<dbReference type="Proteomes" id="UP000724874">
    <property type="component" value="Unassembled WGS sequence"/>
</dbReference>